<feature type="domain" description="Glycosyltransferase subfamily 4-like N-terminal" evidence="4">
    <location>
        <begin position="15"/>
        <end position="155"/>
    </location>
</feature>
<evidence type="ECO:0000313" key="5">
    <source>
        <dbReference type="EMBL" id="MEE2023033.1"/>
    </source>
</evidence>
<evidence type="ECO:0000256" key="2">
    <source>
        <dbReference type="ARBA" id="ARBA00022679"/>
    </source>
</evidence>
<evidence type="ECO:0000259" key="4">
    <source>
        <dbReference type="Pfam" id="PF13439"/>
    </source>
</evidence>
<reference evidence="5 6" key="1">
    <citation type="submission" date="2023-06" db="EMBL/GenBank/DDBJ databases">
        <title>Alkalimonas sp., MEB004 an alkaliphilic bacterium isolated from Lonar Lake, India.</title>
        <authorList>
            <person name="Joshi A."/>
            <person name="Thite S."/>
        </authorList>
    </citation>
    <scope>NUCLEOTIDE SEQUENCE [LARGE SCALE GENOMIC DNA]</scope>
    <source>
        <strain evidence="5 6">MEB004</strain>
    </source>
</reference>
<keyword evidence="1 5" id="KW-0328">Glycosyltransferase</keyword>
<gene>
    <name evidence="5" type="ORF">QWF21_02155</name>
</gene>
<dbReference type="CDD" id="cd03820">
    <property type="entry name" value="GT4_AmsD-like"/>
    <property type="match status" value="1"/>
</dbReference>
<dbReference type="SUPFAM" id="SSF53756">
    <property type="entry name" value="UDP-Glycosyltransferase/glycogen phosphorylase"/>
    <property type="match status" value="1"/>
</dbReference>
<protein>
    <submittedName>
        <fullName evidence="5">Glycosyltransferase family 4 protein</fullName>
        <ecNumber evidence="5">2.4.-.-</ecNumber>
    </submittedName>
</protein>
<dbReference type="Pfam" id="PF13439">
    <property type="entry name" value="Glyco_transf_4"/>
    <property type="match status" value="1"/>
</dbReference>
<comment type="caution">
    <text evidence="5">The sequence shown here is derived from an EMBL/GenBank/DDBJ whole genome shotgun (WGS) entry which is preliminary data.</text>
</comment>
<dbReference type="PANTHER" id="PTHR12526">
    <property type="entry name" value="GLYCOSYLTRANSFERASE"/>
    <property type="match status" value="1"/>
</dbReference>
<proteinExistence type="predicted"/>
<evidence type="ECO:0000256" key="1">
    <source>
        <dbReference type="ARBA" id="ARBA00022676"/>
    </source>
</evidence>
<dbReference type="EMBL" id="JAUGZK010000001">
    <property type="protein sequence ID" value="MEE2023033.1"/>
    <property type="molecule type" value="Genomic_DNA"/>
</dbReference>
<dbReference type="EC" id="2.4.-.-" evidence="5"/>
<dbReference type="Gene3D" id="3.40.50.2000">
    <property type="entry name" value="Glycogen Phosphorylase B"/>
    <property type="match status" value="2"/>
</dbReference>
<dbReference type="PANTHER" id="PTHR12526:SF629">
    <property type="entry name" value="TEICHURONIC ACID BIOSYNTHESIS GLYCOSYLTRANSFERASE TUAH-RELATED"/>
    <property type="match status" value="1"/>
</dbReference>
<dbReference type="InterPro" id="IPR028098">
    <property type="entry name" value="Glyco_trans_4-like_N"/>
</dbReference>
<dbReference type="Proteomes" id="UP001339167">
    <property type="component" value="Unassembled WGS sequence"/>
</dbReference>
<keyword evidence="6" id="KW-1185">Reference proteome</keyword>
<evidence type="ECO:0000313" key="6">
    <source>
        <dbReference type="Proteomes" id="UP001339167"/>
    </source>
</evidence>
<organism evidence="5 6">
    <name type="scientific">Alkalimonas mucilaginosa</name>
    <dbReference type="NCBI Taxonomy" id="3057676"/>
    <lineage>
        <taxon>Bacteria</taxon>
        <taxon>Pseudomonadati</taxon>
        <taxon>Pseudomonadota</taxon>
        <taxon>Gammaproteobacteria</taxon>
        <taxon>Alkalimonas</taxon>
    </lineage>
</organism>
<name>A0ABU7JDB3_9GAMM</name>
<dbReference type="GO" id="GO:0016757">
    <property type="term" value="F:glycosyltransferase activity"/>
    <property type="evidence" value="ECO:0007669"/>
    <property type="project" value="UniProtKB-KW"/>
</dbReference>
<feature type="domain" description="Glycosyl transferase family 1" evidence="3">
    <location>
        <begin position="182"/>
        <end position="324"/>
    </location>
</feature>
<sequence>MKKICLFISDMGNSGGTERVSSILINQLCDKGLDVHVLNLYSSDKPFFQISEKIQYNSLNNVRGAGLTAYFEITRKLRAYLRTNQINCLITVESMLAIYAVPAVWNLKLNHIVWEHFNYHVDLGRRSRRIARHLAALRADNIVTLTERDKQFWLAESFCFASVSAISNPLTFDVSNELANINSKSFLSVGRLVDQKGYDLLIKAWSIVIKVHPEWKLNIVGNGERRDDLTVQIEKLNLSGSVNLIPATKEIDIYYKNASAYVMSSRYEGFPMVLLEAMCFGLPIVSFDCNTGPGEMIEHGITGWLSNAEDVQSLAESMITAINSFNDPEFYACMSNSSLRKATEFNVESFITKWEKILLCNG</sequence>
<dbReference type="Pfam" id="PF00534">
    <property type="entry name" value="Glycos_transf_1"/>
    <property type="match status" value="1"/>
</dbReference>
<dbReference type="RefSeq" id="WP_330086386.1">
    <property type="nucleotide sequence ID" value="NZ_JAUGZK010000001.1"/>
</dbReference>
<evidence type="ECO:0000259" key="3">
    <source>
        <dbReference type="Pfam" id="PF00534"/>
    </source>
</evidence>
<keyword evidence="2 5" id="KW-0808">Transferase</keyword>
<accession>A0ABU7JDB3</accession>
<dbReference type="InterPro" id="IPR001296">
    <property type="entry name" value="Glyco_trans_1"/>
</dbReference>